<name>A0ABU8PK75_9HYPH</name>
<proteinExistence type="predicted"/>
<evidence type="ECO:0000313" key="1">
    <source>
        <dbReference type="EMBL" id="MEJ5021858.1"/>
    </source>
</evidence>
<dbReference type="EMBL" id="JBBGZH010000002">
    <property type="protein sequence ID" value="MEJ5021858.1"/>
    <property type="molecule type" value="Genomic_DNA"/>
</dbReference>
<gene>
    <name evidence="1" type="ORF">WH297_19275</name>
</gene>
<accession>A0ABU8PK75</accession>
<keyword evidence="2" id="KW-1185">Reference proteome</keyword>
<reference evidence="1 2" key="1">
    <citation type="submission" date="2023-12" db="EMBL/GenBank/DDBJ databases">
        <title>Gut-associated functions are favored during microbiome assembly across C. elegans life.</title>
        <authorList>
            <person name="Zimmermann J."/>
        </authorList>
    </citation>
    <scope>NUCLEOTIDE SEQUENCE [LARGE SCALE GENOMIC DNA]</scope>
    <source>
        <strain evidence="1 2">MYb71</strain>
    </source>
</reference>
<comment type="caution">
    <text evidence="1">The sequence shown here is derived from an EMBL/GenBank/DDBJ whole genome shotgun (WGS) entry which is preliminary data.</text>
</comment>
<dbReference type="Proteomes" id="UP001375812">
    <property type="component" value="Unassembled WGS sequence"/>
</dbReference>
<evidence type="ECO:0008006" key="3">
    <source>
        <dbReference type="Google" id="ProtNLM"/>
    </source>
</evidence>
<sequence length="655" mass="70307">MVTITASTREAFYNPVVPTTDFPVNYPIFGKNVGEFPATDLQVEVNGELRTDFTIIADFNEGISTNAVVRMNVAIAGFVTVRGRRNPRRTDQYMSGAPLRIPDHNYSLNRLEAEMQEVRRDADGFSNGLKDEITARIAGDAALNNRINQEIIDRQNGDTALASLIGQGGPISEHIFETNLAVGFAQVKPGFSSILTLGRTIPGDGDGGLYIATNSGSSDTIVSGDGRTWYKFEDIMPSRLKTGQEVAFQKKLKLRERLWSDRNYYVRPDGNDTNDGSSNASNRAFKTINRARQEVYGNIDLNGFTAYVNIYDGTYTETVYCVGQPVGQGANPTPVVFRGIGAALTDVNVAGGFQSLSGARVHLTWMKLDPLNANNYCMFARGVGSFISGDNLQFGQCGTPGASVTDHMMATDGAGLEITGPYSITGGALNHYHCTEGAFMRIAGQVVSLFNTPNFNGQFAGVASSSLFVIGVAYSGPATGRTYLVHYNGVIRANLDTRNVFPGNIHGVERSGGRLDAASMFSAHKNGANQVVTNGNWVKLTMPALQFTYGGDYDTTNNRWNPRAGEVAISATVTLSSVAGADQILGVSIFKSGVEFKSALLNSSGANGVARSICVTVRDTTDGSAYYELFVRGGDAGSSTVSGNAAWTHWSGRQY</sequence>
<dbReference type="RefSeq" id="WP_105544244.1">
    <property type="nucleotide sequence ID" value="NZ_JBBGZH010000002.1"/>
</dbReference>
<dbReference type="InterPro" id="IPR012334">
    <property type="entry name" value="Pectin_lyas_fold"/>
</dbReference>
<protein>
    <recommendedName>
        <fullName evidence="3">Tail fiber protein</fullName>
    </recommendedName>
</protein>
<evidence type="ECO:0000313" key="2">
    <source>
        <dbReference type="Proteomes" id="UP001375812"/>
    </source>
</evidence>
<dbReference type="Gene3D" id="2.160.20.10">
    <property type="entry name" value="Single-stranded right-handed beta-helix, Pectin lyase-like"/>
    <property type="match status" value="1"/>
</dbReference>
<organism evidence="1 2">
    <name type="scientific">Ochrobactrum vermis</name>
    <dbReference type="NCBI Taxonomy" id="1827297"/>
    <lineage>
        <taxon>Bacteria</taxon>
        <taxon>Pseudomonadati</taxon>
        <taxon>Pseudomonadota</taxon>
        <taxon>Alphaproteobacteria</taxon>
        <taxon>Hyphomicrobiales</taxon>
        <taxon>Brucellaceae</taxon>
        <taxon>Brucella/Ochrobactrum group</taxon>
        <taxon>Ochrobactrum</taxon>
    </lineage>
</organism>